<name>A0AAV2PHU0_MEGNR</name>
<evidence type="ECO:0000256" key="3">
    <source>
        <dbReference type="ARBA" id="ARBA00022692"/>
    </source>
</evidence>
<keyword evidence="3 6" id="KW-0812">Transmembrane</keyword>
<feature type="region of interest" description="Disordered" evidence="7">
    <location>
        <begin position="1"/>
        <end position="34"/>
    </location>
</feature>
<evidence type="ECO:0000313" key="8">
    <source>
        <dbReference type="EMBL" id="CAL4059716.1"/>
    </source>
</evidence>
<dbReference type="Proteomes" id="UP001497623">
    <property type="component" value="Unassembled WGS sequence"/>
</dbReference>
<keyword evidence="4 6" id="KW-1133">Transmembrane helix</keyword>
<organism evidence="8 9">
    <name type="scientific">Meganyctiphanes norvegica</name>
    <name type="common">Northern krill</name>
    <name type="synonym">Thysanopoda norvegica</name>
    <dbReference type="NCBI Taxonomy" id="48144"/>
    <lineage>
        <taxon>Eukaryota</taxon>
        <taxon>Metazoa</taxon>
        <taxon>Ecdysozoa</taxon>
        <taxon>Arthropoda</taxon>
        <taxon>Crustacea</taxon>
        <taxon>Multicrustacea</taxon>
        <taxon>Malacostraca</taxon>
        <taxon>Eumalacostraca</taxon>
        <taxon>Eucarida</taxon>
        <taxon>Euphausiacea</taxon>
        <taxon>Euphausiidae</taxon>
        <taxon>Meganyctiphanes</taxon>
    </lineage>
</organism>
<dbReference type="AlphaFoldDB" id="A0AAV2PHU0"/>
<keyword evidence="9" id="KW-1185">Reference proteome</keyword>
<evidence type="ECO:0000256" key="4">
    <source>
        <dbReference type="ARBA" id="ARBA00022989"/>
    </source>
</evidence>
<evidence type="ECO:0000256" key="6">
    <source>
        <dbReference type="RuleBase" id="RU910716"/>
    </source>
</evidence>
<dbReference type="InterPro" id="IPR018629">
    <property type="entry name" value="XK-rel"/>
</dbReference>
<evidence type="ECO:0000256" key="1">
    <source>
        <dbReference type="ARBA" id="ARBA00004141"/>
    </source>
</evidence>
<evidence type="ECO:0000256" key="7">
    <source>
        <dbReference type="SAM" id="MobiDB-lite"/>
    </source>
</evidence>
<feature type="transmembrane region" description="Helical" evidence="6">
    <location>
        <begin position="167"/>
        <end position="188"/>
    </location>
</feature>
<dbReference type="GO" id="GO:0005886">
    <property type="term" value="C:plasma membrane"/>
    <property type="evidence" value="ECO:0007669"/>
    <property type="project" value="UniProtKB-ARBA"/>
</dbReference>
<gene>
    <name evidence="8" type="ORF">MNOR_LOCUS759</name>
</gene>
<accession>A0AAV2PHU0</accession>
<evidence type="ECO:0000313" key="9">
    <source>
        <dbReference type="Proteomes" id="UP001497623"/>
    </source>
</evidence>
<dbReference type="EMBL" id="CAXKWB010000177">
    <property type="protein sequence ID" value="CAL4059716.1"/>
    <property type="molecule type" value="Genomic_DNA"/>
</dbReference>
<keyword evidence="5 6" id="KW-0472">Membrane</keyword>
<sequence length="264" mass="28175">MSSDDDTALSSAGNSNVVHIESGEVNTKDDTALSSASNSNVVHIESGEVNTSDDTALSSAGNINVVHIESGEVNTSDDTALSSAGNSNVVHIESREVNTSDDTALSSAVNSNFVHIESGDVNIIDERKTEVCCYCCCAKTCCCCAAATKVKLWYRAKSRMFKLAKNILGLFLYLLNVITDIYAAYQFIIEDHLYWASLTVLFTVLPMLATTIVSFIGNAIGKCIKGKKVSGYDLLCGYGSNTHGSVTDVCRAGDGCLCYLVYCC</sequence>
<feature type="transmembrane region" description="Helical" evidence="6">
    <location>
        <begin position="194"/>
        <end position="220"/>
    </location>
</feature>
<comment type="subcellular location">
    <subcellularLocation>
        <location evidence="1 6">Membrane</location>
        <topology evidence="1 6">Multi-pass membrane protein</topology>
    </subcellularLocation>
</comment>
<comment type="similarity">
    <text evidence="2 6">Belongs to the XK family.</text>
</comment>
<reference evidence="8 9" key="1">
    <citation type="submission" date="2024-05" db="EMBL/GenBank/DDBJ databases">
        <authorList>
            <person name="Wallberg A."/>
        </authorList>
    </citation>
    <scope>NUCLEOTIDE SEQUENCE [LARGE SCALE GENOMIC DNA]</scope>
</reference>
<evidence type="ECO:0000256" key="2">
    <source>
        <dbReference type="ARBA" id="ARBA00008789"/>
    </source>
</evidence>
<comment type="caution">
    <text evidence="6">Lacks conserved residue(s) required for the propagation of feature annotation.</text>
</comment>
<comment type="caution">
    <text evidence="8">The sequence shown here is derived from an EMBL/GenBank/DDBJ whole genome shotgun (WGS) entry which is preliminary data.</text>
</comment>
<evidence type="ECO:0000256" key="5">
    <source>
        <dbReference type="ARBA" id="ARBA00023136"/>
    </source>
</evidence>
<dbReference type="Pfam" id="PF09815">
    <property type="entry name" value="XK-related"/>
    <property type="match status" value="1"/>
</dbReference>
<proteinExistence type="inferred from homology"/>
<feature type="compositionally biased region" description="Polar residues" evidence="7">
    <location>
        <begin position="8"/>
        <end position="17"/>
    </location>
</feature>
<protein>
    <recommendedName>
        <fullName evidence="6">XK-related protein</fullName>
    </recommendedName>
</protein>